<evidence type="ECO:0000313" key="3">
    <source>
        <dbReference type="Proteomes" id="UP000275267"/>
    </source>
</evidence>
<keyword evidence="1" id="KW-0472">Membrane</keyword>
<name>A0A3L6TPN8_PANMI</name>
<feature type="transmembrane region" description="Helical" evidence="1">
    <location>
        <begin position="61"/>
        <end position="83"/>
    </location>
</feature>
<sequence length="112" mass="12243">MATHQQDRRGARLVLVLSAAALAFLSGAFFVKWRAIHQSYNSYRSTGGGQDPLFCISATHAVWFGFATGGLTSIVGFSCYFLFFASDDQYRDVFGYDDDDDAKAAGGGRESY</sequence>
<dbReference type="Proteomes" id="UP000275267">
    <property type="component" value="Unassembled WGS sequence"/>
</dbReference>
<gene>
    <name evidence="2" type="ORF">C2845_PM01G39340</name>
</gene>
<feature type="transmembrane region" description="Helical" evidence="1">
    <location>
        <begin position="12"/>
        <end position="31"/>
    </location>
</feature>
<comment type="caution">
    <text evidence="2">The sequence shown here is derived from an EMBL/GenBank/DDBJ whole genome shotgun (WGS) entry which is preliminary data.</text>
</comment>
<reference evidence="3" key="1">
    <citation type="journal article" date="2019" name="Nat. Commun.">
        <title>The genome of broomcorn millet.</title>
        <authorList>
            <person name="Zou C."/>
            <person name="Miki D."/>
            <person name="Li D."/>
            <person name="Tang Q."/>
            <person name="Xiao L."/>
            <person name="Rajput S."/>
            <person name="Deng P."/>
            <person name="Jia W."/>
            <person name="Huang R."/>
            <person name="Zhang M."/>
            <person name="Sun Y."/>
            <person name="Hu J."/>
            <person name="Fu X."/>
            <person name="Schnable P.S."/>
            <person name="Li F."/>
            <person name="Zhang H."/>
            <person name="Feng B."/>
            <person name="Zhu X."/>
            <person name="Liu R."/>
            <person name="Schnable J.C."/>
            <person name="Zhu J.-K."/>
            <person name="Zhang H."/>
        </authorList>
    </citation>
    <scope>NUCLEOTIDE SEQUENCE [LARGE SCALE GENOMIC DNA]</scope>
</reference>
<evidence type="ECO:0000313" key="2">
    <source>
        <dbReference type="EMBL" id="RLN41168.1"/>
    </source>
</evidence>
<dbReference type="AlphaFoldDB" id="A0A3L6TPN8"/>
<protein>
    <submittedName>
        <fullName evidence="2">Uncharacterized protein</fullName>
    </submittedName>
</protein>
<evidence type="ECO:0000256" key="1">
    <source>
        <dbReference type="SAM" id="Phobius"/>
    </source>
</evidence>
<keyword evidence="3" id="KW-1185">Reference proteome</keyword>
<keyword evidence="1" id="KW-1133">Transmembrane helix</keyword>
<accession>A0A3L6TPN8</accession>
<proteinExistence type="predicted"/>
<organism evidence="2 3">
    <name type="scientific">Panicum miliaceum</name>
    <name type="common">Proso millet</name>
    <name type="synonym">Broomcorn millet</name>
    <dbReference type="NCBI Taxonomy" id="4540"/>
    <lineage>
        <taxon>Eukaryota</taxon>
        <taxon>Viridiplantae</taxon>
        <taxon>Streptophyta</taxon>
        <taxon>Embryophyta</taxon>
        <taxon>Tracheophyta</taxon>
        <taxon>Spermatophyta</taxon>
        <taxon>Magnoliopsida</taxon>
        <taxon>Liliopsida</taxon>
        <taxon>Poales</taxon>
        <taxon>Poaceae</taxon>
        <taxon>PACMAD clade</taxon>
        <taxon>Panicoideae</taxon>
        <taxon>Panicodae</taxon>
        <taxon>Paniceae</taxon>
        <taxon>Panicinae</taxon>
        <taxon>Panicum</taxon>
        <taxon>Panicum sect. Panicum</taxon>
    </lineage>
</organism>
<dbReference type="EMBL" id="PQIB02000001">
    <property type="protein sequence ID" value="RLN41168.1"/>
    <property type="molecule type" value="Genomic_DNA"/>
</dbReference>
<keyword evidence="1" id="KW-0812">Transmembrane</keyword>